<dbReference type="GO" id="GO:0046872">
    <property type="term" value="F:metal ion binding"/>
    <property type="evidence" value="ECO:0007669"/>
    <property type="project" value="UniProtKB-KW"/>
</dbReference>
<dbReference type="InterPro" id="IPR019761">
    <property type="entry name" value="DNA-dir_RNA_pol-M_15_CS"/>
</dbReference>
<protein>
    <submittedName>
        <fullName evidence="5">Uncharacterized protein</fullName>
    </submittedName>
</protein>
<evidence type="ECO:0000256" key="2">
    <source>
        <dbReference type="ARBA" id="ARBA00022723"/>
    </source>
</evidence>
<gene>
    <name evidence="5" type="ORF">mRhiFer1_019020</name>
</gene>
<evidence type="ECO:0000256" key="4">
    <source>
        <dbReference type="ARBA" id="ARBA00023163"/>
    </source>
</evidence>
<evidence type="ECO:0000256" key="3">
    <source>
        <dbReference type="ARBA" id="ARBA00022833"/>
    </source>
</evidence>
<evidence type="ECO:0000256" key="1">
    <source>
        <dbReference type="ARBA" id="ARBA00008925"/>
    </source>
</evidence>
<keyword evidence="3" id="KW-0862">Zinc</keyword>
<comment type="caution">
    <text evidence="5">The sequence shown here is derived from an EMBL/GenBank/DDBJ whole genome shotgun (WGS) entry which is preliminary data.</text>
</comment>
<evidence type="ECO:0000313" key="5">
    <source>
        <dbReference type="EMBL" id="KAF6365686.1"/>
    </source>
</evidence>
<accession>A0A7J7YVK6</accession>
<evidence type="ECO:0000313" key="6">
    <source>
        <dbReference type="Proteomes" id="UP000585614"/>
    </source>
</evidence>
<organism evidence="5 6">
    <name type="scientific">Rhinolophus ferrumequinum</name>
    <name type="common">Greater horseshoe bat</name>
    <dbReference type="NCBI Taxonomy" id="59479"/>
    <lineage>
        <taxon>Eukaryota</taxon>
        <taxon>Metazoa</taxon>
        <taxon>Chordata</taxon>
        <taxon>Craniata</taxon>
        <taxon>Vertebrata</taxon>
        <taxon>Euteleostomi</taxon>
        <taxon>Mammalia</taxon>
        <taxon>Eutheria</taxon>
        <taxon>Laurasiatheria</taxon>
        <taxon>Chiroptera</taxon>
        <taxon>Yinpterochiroptera</taxon>
        <taxon>Rhinolophoidea</taxon>
        <taxon>Rhinolophidae</taxon>
        <taxon>Rhinolophinae</taxon>
        <taxon>Rhinolophus</taxon>
    </lineage>
</organism>
<dbReference type="PROSITE" id="PS01030">
    <property type="entry name" value="RNA_POL_M_15KD"/>
    <property type="match status" value="1"/>
</dbReference>
<comment type="similarity">
    <text evidence="1">Belongs to the archaeal RpoM/eukaryotic RPA12/RPB9/RPC11 RNA polymerase family.</text>
</comment>
<proteinExistence type="inferred from homology"/>
<name>A0A7J7YVK6_RHIFE</name>
<keyword evidence="2" id="KW-0479">Metal-binding</keyword>
<dbReference type="Proteomes" id="UP000585614">
    <property type="component" value="Unassembled WGS sequence"/>
</dbReference>
<sequence length="183" mass="19903">MDLAGTCSSFQSDLDFCPDCGSVLPLPGTQDTVTCTRCGFSVNVRDFEGKVVKTSVVFHKLGTVMPMSVEEGPECQGPVLLPRLTGAALDAVTREWHTTPDKCAQLMKGRLSSTPVPTASSRKKKTLDFYFVFLGDSTTPPSSLEGEGYWILRPRGDPLVVIFGSQKRSRSSCGDYHCAYSYS</sequence>
<keyword evidence="4" id="KW-0804">Transcription</keyword>
<dbReference type="AlphaFoldDB" id="A0A7J7YVK6"/>
<dbReference type="EMBL" id="JACAGC010000005">
    <property type="protein sequence ID" value="KAF6365686.1"/>
    <property type="molecule type" value="Genomic_DNA"/>
</dbReference>
<reference evidence="5 6" key="1">
    <citation type="journal article" date="2020" name="Nature">
        <title>Six reference-quality genomes reveal evolution of bat adaptations.</title>
        <authorList>
            <person name="Jebb D."/>
            <person name="Huang Z."/>
            <person name="Pippel M."/>
            <person name="Hughes G.M."/>
            <person name="Lavrichenko K."/>
            <person name="Devanna P."/>
            <person name="Winkler S."/>
            <person name="Jermiin L.S."/>
            <person name="Skirmuntt E.C."/>
            <person name="Katzourakis A."/>
            <person name="Burkitt-Gray L."/>
            <person name="Ray D.A."/>
            <person name="Sullivan K.A.M."/>
            <person name="Roscito J.G."/>
            <person name="Kirilenko B.M."/>
            <person name="Davalos L.M."/>
            <person name="Corthals A.P."/>
            <person name="Power M.L."/>
            <person name="Jones G."/>
            <person name="Ransome R.D."/>
            <person name="Dechmann D.K.N."/>
            <person name="Locatelli A.G."/>
            <person name="Puechmaille S.J."/>
            <person name="Fedrigo O."/>
            <person name="Jarvis E.D."/>
            <person name="Hiller M."/>
            <person name="Vernes S.C."/>
            <person name="Myers E.W."/>
            <person name="Teeling E.C."/>
        </authorList>
    </citation>
    <scope>NUCLEOTIDE SEQUENCE [LARGE SCALE GENOMIC DNA]</scope>
    <source>
        <strain evidence="5">MRhiFer1</strain>
        <tissue evidence="5">Lung</tissue>
    </source>
</reference>